<keyword evidence="5 7" id="KW-1133">Transmembrane helix</keyword>
<feature type="transmembrane region" description="Helical" evidence="7">
    <location>
        <begin position="299"/>
        <end position="321"/>
    </location>
</feature>
<evidence type="ECO:0000256" key="6">
    <source>
        <dbReference type="ARBA" id="ARBA00023136"/>
    </source>
</evidence>
<dbReference type="Pfam" id="PF01694">
    <property type="entry name" value="Rhomboid"/>
    <property type="match status" value="1"/>
</dbReference>
<protein>
    <submittedName>
        <fullName evidence="9">Rhomboid family intramembrane serine protease</fullName>
    </submittedName>
</protein>
<comment type="subcellular location">
    <subcellularLocation>
        <location evidence="1">Membrane</location>
        <topology evidence="1">Multi-pass membrane protein</topology>
    </subcellularLocation>
</comment>
<feature type="transmembrane region" description="Helical" evidence="7">
    <location>
        <begin position="388"/>
        <end position="405"/>
    </location>
</feature>
<feature type="transmembrane region" description="Helical" evidence="7">
    <location>
        <begin position="266"/>
        <end position="287"/>
    </location>
</feature>
<dbReference type="EMBL" id="JAEKNS010000093">
    <property type="protein sequence ID" value="MBJ7594955.1"/>
    <property type="molecule type" value="Genomic_DNA"/>
</dbReference>
<dbReference type="AlphaFoldDB" id="A0A2W5YZY8"/>
<dbReference type="InterPro" id="IPR035952">
    <property type="entry name" value="Rhomboid-like_sf"/>
</dbReference>
<name>A0A2W5YZY8_9BACT</name>
<dbReference type="Proteomes" id="UP000248724">
    <property type="component" value="Unassembled WGS sequence"/>
</dbReference>
<dbReference type="SUPFAM" id="SSF144091">
    <property type="entry name" value="Rhomboid-like"/>
    <property type="match status" value="1"/>
</dbReference>
<keyword evidence="4" id="KW-0378">Hydrolase</keyword>
<evidence type="ECO:0000313" key="11">
    <source>
        <dbReference type="Proteomes" id="UP000248724"/>
    </source>
</evidence>
<dbReference type="PANTHER" id="PTHR43731">
    <property type="entry name" value="RHOMBOID PROTEASE"/>
    <property type="match status" value="1"/>
</dbReference>
<keyword evidence="6 7" id="KW-0472">Membrane</keyword>
<reference evidence="10 11" key="1">
    <citation type="journal article" date="2017" name="Nature">
        <title>Atmospheric trace gases support primary production in Antarctic desert surface soil.</title>
        <authorList>
            <person name="Ji M."/>
            <person name="Greening C."/>
            <person name="Vanwonterghem I."/>
            <person name="Carere C.R."/>
            <person name="Bay S.K."/>
            <person name="Steen J.A."/>
            <person name="Montgomery K."/>
            <person name="Lines T."/>
            <person name="Beardall J."/>
            <person name="van Dorst J."/>
            <person name="Snape I."/>
            <person name="Stott M.B."/>
            <person name="Hugenholtz P."/>
            <person name="Ferrari B.C."/>
        </authorList>
    </citation>
    <scope>NUCLEOTIDE SEQUENCE [LARGE SCALE GENOMIC DNA]</scope>
    <source>
        <strain evidence="10">RRmetagenome_bin12</strain>
    </source>
</reference>
<comment type="similarity">
    <text evidence="2">Belongs to the peptidase S54 family.</text>
</comment>
<comment type="caution">
    <text evidence="10">The sequence shown here is derived from an EMBL/GenBank/DDBJ whole genome shotgun (WGS) entry which is preliminary data.</text>
</comment>
<evidence type="ECO:0000259" key="8">
    <source>
        <dbReference type="Pfam" id="PF01694"/>
    </source>
</evidence>
<dbReference type="GO" id="GO:0016020">
    <property type="term" value="C:membrane"/>
    <property type="evidence" value="ECO:0007669"/>
    <property type="project" value="UniProtKB-SubCell"/>
</dbReference>
<reference evidence="10" key="2">
    <citation type="submission" date="2018-05" db="EMBL/GenBank/DDBJ databases">
        <authorList>
            <person name="Ferrari B."/>
        </authorList>
    </citation>
    <scope>NUCLEOTIDE SEQUENCE</scope>
    <source>
        <strain evidence="10">RRmetagenome_bin12</strain>
    </source>
</reference>
<dbReference type="GO" id="GO:0004252">
    <property type="term" value="F:serine-type endopeptidase activity"/>
    <property type="evidence" value="ECO:0007669"/>
    <property type="project" value="InterPro"/>
</dbReference>
<feature type="transmembrane region" description="Helical" evidence="7">
    <location>
        <begin position="365"/>
        <end position="382"/>
    </location>
</feature>
<keyword evidence="3 7" id="KW-0812">Transmembrane</keyword>
<gene>
    <name evidence="10" type="ORF">DLM65_12495</name>
    <name evidence="9" type="ORF">JF886_08880</name>
</gene>
<accession>A0A934JXS9</accession>
<feature type="transmembrane region" description="Helical" evidence="7">
    <location>
        <begin position="417"/>
        <end position="443"/>
    </location>
</feature>
<evidence type="ECO:0000256" key="3">
    <source>
        <dbReference type="ARBA" id="ARBA00022692"/>
    </source>
</evidence>
<proteinExistence type="inferred from homology"/>
<organism evidence="10 11">
    <name type="scientific">Candidatus Aeolococcus gillhamiae</name>
    <dbReference type="NCBI Taxonomy" id="3127015"/>
    <lineage>
        <taxon>Bacteria</taxon>
        <taxon>Bacillati</taxon>
        <taxon>Candidatus Dormiibacterota</taxon>
        <taxon>Candidatus Dormibacteria</taxon>
        <taxon>Candidatus Aeolococcales</taxon>
        <taxon>Candidatus Aeolococcaceae</taxon>
        <taxon>Candidatus Aeolococcus</taxon>
    </lineage>
</organism>
<dbReference type="Proteomes" id="UP000606991">
    <property type="component" value="Unassembled WGS sequence"/>
</dbReference>
<keyword evidence="9" id="KW-0645">Protease</keyword>
<reference evidence="9 12" key="3">
    <citation type="submission" date="2020-10" db="EMBL/GenBank/DDBJ databases">
        <title>Ca. Dormibacterota MAGs.</title>
        <authorList>
            <person name="Montgomery K."/>
        </authorList>
    </citation>
    <scope>NUCLEOTIDE SEQUENCE [LARGE SCALE GENOMIC DNA]</scope>
    <source>
        <strain evidence="9">SC8812_S17_18</strain>
    </source>
</reference>
<evidence type="ECO:0000313" key="9">
    <source>
        <dbReference type="EMBL" id="MBJ7594955.1"/>
    </source>
</evidence>
<sequence length="453" mass="46539">MTEAAPPPPPPPGLPPQPPALARAVALDLVTRFRLRLTDPRDSRLGELGDGKYELGAASWTGRRAVFVGFYTPAPDPAVAGPDLAARCAAAARWGAERLAVQGAERCDVLIVALGPVPGVLTAPATNPAVQVGAVAVDTAGDVSVLLPPPPDLPTPRDVRARATTLLGGQEAPTLAAVDLAERQAVAGGYSAPARTQLNARPIATYSLIAAFVVVFIGEKVLLRSGGGDGLFAMGALSNQNSLGIPAPPRWWSFVSYAFLHDPGGGGLGVSGLPLHVIFNSFAMYIVGRLVEQLYGWRVLVVTFLVGAVGAGLASILVATVGNGPTFTVGASGGIMGLLGLLFVLGRVQGRDVPVGIANTMRQYAITYAAFVVVFGFVVPNVDNVAHIGGFITGALVGLALPPLRRVGGRDLQAWELLTVYGVYAAAGMALIFAAINVVGMLGTSPGFNTAPL</sequence>
<evidence type="ECO:0000256" key="4">
    <source>
        <dbReference type="ARBA" id="ARBA00022801"/>
    </source>
</evidence>
<evidence type="ECO:0000256" key="1">
    <source>
        <dbReference type="ARBA" id="ARBA00004141"/>
    </source>
</evidence>
<dbReference type="InterPro" id="IPR022764">
    <property type="entry name" value="Peptidase_S54_rhomboid_dom"/>
</dbReference>
<dbReference type="GO" id="GO:0006508">
    <property type="term" value="P:proteolysis"/>
    <property type="evidence" value="ECO:0007669"/>
    <property type="project" value="UniProtKB-KW"/>
</dbReference>
<dbReference type="InterPro" id="IPR050925">
    <property type="entry name" value="Rhomboid_protease_S54"/>
</dbReference>
<evidence type="ECO:0000256" key="2">
    <source>
        <dbReference type="ARBA" id="ARBA00009045"/>
    </source>
</evidence>
<dbReference type="EMBL" id="QHBU01000255">
    <property type="protein sequence ID" value="PZR78589.1"/>
    <property type="molecule type" value="Genomic_DNA"/>
</dbReference>
<evidence type="ECO:0000256" key="5">
    <source>
        <dbReference type="ARBA" id="ARBA00022989"/>
    </source>
</evidence>
<feature type="domain" description="Peptidase S54 rhomboid" evidence="8">
    <location>
        <begin position="250"/>
        <end position="401"/>
    </location>
</feature>
<dbReference type="PANTHER" id="PTHR43731:SF14">
    <property type="entry name" value="PRESENILIN-ASSOCIATED RHOMBOID-LIKE PROTEIN, MITOCHONDRIAL"/>
    <property type="match status" value="1"/>
</dbReference>
<feature type="transmembrane region" description="Helical" evidence="7">
    <location>
        <begin position="327"/>
        <end position="345"/>
    </location>
</feature>
<dbReference type="Gene3D" id="1.20.1540.10">
    <property type="entry name" value="Rhomboid-like"/>
    <property type="match status" value="1"/>
</dbReference>
<evidence type="ECO:0000256" key="7">
    <source>
        <dbReference type="SAM" id="Phobius"/>
    </source>
</evidence>
<dbReference type="RefSeq" id="WP_337311618.1">
    <property type="nucleotide sequence ID" value="NZ_JAEKNS010000093.1"/>
</dbReference>
<evidence type="ECO:0000313" key="10">
    <source>
        <dbReference type="EMBL" id="PZR78589.1"/>
    </source>
</evidence>
<evidence type="ECO:0000313" key="12">
    <source>
        <dbReference type="Proteomes" id="UP000606991"/>
    </source>
</evidence>
<accession>A0A2W5YZY8</accession>